<dbReference type="EMBL" id="CAEZTE010000073">
    <property type="protein sequence ID" value="CAB4568854.1"/>
    <property type="molecule type" value="Genomic_DNA"/>
</dbReference>
<dbReference type="AlphaFoldDB" id="A0A6J6E0F6"/>
<gene>
    <name evidence="2" type="ORF">UFOPK1599_00977</name>
</gene>
<accession>A0A6J6E0F6</accession>
<feature type="compositionally biased region" description="Polar residues" evidence="1">
    <location>
        <begin position="402"/>
        <end position="420"/>
    </location>
</feature>
<organism evidence="2">
    <name type="scientific">freshwater metagenome</name>
    <dbReference type="NCBI Taxonomy" id="449393"/>
    <lineage>
        <taxon>unclassified sequences</taxon>
        <taxon>metagenomes</taxon>
        <taxon>ecological metagenomes</taxon>
    </lineage>
</organism>
<evidence type="ECO:0000313" key="2">
    <source>
        <dbReference type="EMBL" id="CAB4568854.1"/>
    </source>
</evidence>
<evidence type="ECO:0000256" key="1">
    <source>
        <dbReference type="SAM" id="MobiDB-lite"/>
    </source>
</evidence>
<sequence>MRKWQIILIAFALLLTITVNLKISNDGPTSDFGSATAANAYAEIQKRMSSITKYENPNINYVIAPKTDPKFLTLANNALKFGANYYSDLLPLTTPITAWVIDDRSSTNWTIDALSATGVEPSGYKPSFIKQVSGTPAKSRDGSMEILIFSTQYEDRLGAGDQYEISHEFTHLPQTFAMPNGKGSLLCWQREGMAEYGAIAISGRFSPLRYQQETLHGTHFVMSLKTGFGTDWVTYFKQNETRSTGACAPEDYGIGALAFQYLEGTYGRSKVFDFVKNLGEIGSMECPEFKNDGVPCQQWRDSLKTAFGVSPDDLYPKIAKFIDEQIVWAKDLKEIPYASLVKEDPKAFSYPIFLPPASKPAAGQVCEKTGEKITLNNTIFTCTVFTSAKFYSNIKEDIPSFIDTSKPGNAGSPKNQQTPDPNYDSEAPEGVIARGRLCLDLGVTVKSWKNEKLTCIKNSKGTMLWALS</sequence>
<protein>
    <submittedName>
        <fullName evidence="2">Unannotated protein</fullName>
    </submittedName>
</protein>
<name>A0A6J6E0F6_9ZZZZ</name>
<feature type="region of interest" description="Disordered" evidence="1">
    <location>
        <begin position="402"/>
        <end position="426"/>
    </location>
</feature>
<proteinExistence type="predicted"/>
<reference evidence="2" key="1">
    <citation type="submission" date="2020-05" db="EMBL/GenBank/DDBJ databases">
        <authorList>
            <person name="Chiriac C."/>
            <person name="Salcher M."/>
            <person name="Ghai R."/>
            <person name="Kavagutti S V."/>
        </authorList>
    </citation>
    <scope>NUCLEOTIDE SEQUENCE</scope>
</reference>